<dbReference type="InterPro" id="IPR011009">
    <property type="entry name" value="Kinase-like_dom_sf"/>
</dbReference>
<dbReference type="RefSeq" id="WP_343885237.1">
    <property type="nucleotide sequence ID" value="NZ_BAAAKI010000004.1"/>
</dbReference>
<dbReference type="Pfam" id="PF01636">
    <property type="entry name" value="APH"/>
    <property type="match status" value="1"/>
</dbReference>
<protein>
    <submittedName>
        <fullName evidence="2">Aminoglycoside phosphotransferase family protein</fullName>
        <ecNumber evidence="2">2.7.1.-</ecNumber>
    </submittedName>
</protein>
<dbReference type="Proteomes" id="UP001596266">
    <property type="component" value="Unassembled WGS sequence"/>
</dbReference>
<evidence type="ECO:0000313" key="3">
    <source>
        <dbReference type="Proteomes" id="UP001596266"/>
    </source>
</evidence>
<dbReference type="Gene3D" id="3.90.1200.10">
    <property type="match status" value="1"/>
</dbReference>
<evidence type="ECO:0000313" key="2">
    <source>
        <dbReference type="EMBL" id="MFC6396141.1"/>
    </source>
</evidence>
<gene>
    <name evidence="2" type="ORF">ACFP57_03940</name>
</gene>
<accession>A0ABW1WZ27</accession>
<comment type="caution">
    <text evidence="2">The sequence shown here is derived from an EMBL/GenBank/DDBJ whole genome shotgun (WGS) entry which is preliminary data.</text>
</comment>
<name>A0ABW1WZ27_9ACTN</name>
<keyword evidence="3" id="KW-1185">Reference proteome</keyword>
<sequence>MNQGDRDGAALLTGAGVGQVLEAAVAHRGGRLLHWEADHVDADPGRSTTATYRTRVEWRQATDVRDELVGLLVRADGLDDHDGPAEVLVIGDHQVAVWFYPDDPELPGLARVAHPDRMAELLAAEGLLGAAESPEDLQLSVVSYRPRRRAVLRARLPGRTLFVKVLREAQCADVVARHELLRHGGVPSPEVLCVTDDHLVVLDGLPGDPLARAMFSDSPPCTAGQLVALLDNLPPGVSRLERRRPWADVLQHYAQVIGSTLPEQAPRLESLASTIRGALDGIPLGDEPTHGDFHEGQVHVAGGSIVGLLDVDTCGPGRRADDLACLVAHLSTVQRMNLHQAERVNALVREWVPVFDERVDPIELRLRAAAVVISLATGPFRGQEDGWQRSTVAMIDTAEALVRQAQ</sequence>
<dbReference type="SUPFAM" id="SSF56112">
    <property type="entry name" value="Protein kinase-like (PK-like)"/>
    <property type="match status" value="1"/>
</dbReference>
<feature type="domain" description="Aminoglycoside phosphotransferase" evidence="1">
    <location>
        <begin position="148"/>
        <end position="338"/>
    </location>
</feature>
<organism evidence="2 3">
    <name type="scientific">Luteococcus sanguinis</name>
    <dbReference type="NCBI Taxonomy" id="174038"/>
    <lineage>
        <taxon>Bacteria</taxon>
        <taxon>Bacillati</taxon>
        <taxon>Actinomycetota</taxon>
        <taxon>Actinomycetes</taxon>
        <taxon>Propionibacteriales</taxon>
        <taxon>Propionibacteriaceae</taxon>
        <taxon>Luteococcus</taxon>
    </lineage>
</organism>
<evidence type="ECO:0000259" key="1">
    <source>
        <dbReference type="Pfam" id="PF01636"/>
    </source>
</evidence>
<keyword evidence="2" id="KW-0808">Transferase</keyword>
<dbReference type="GO" id="GO:0016740">
    <property type="term" value="F:transferase activity"/>
    <property type="evidence" value="ECO:0007669"/>
    <property type="project" value="UniProtKB-KW"/>
</dbReference>
<proteinExistence type="predicted"/>
<dbReference type="InterPro" id="IPR002575">
    <property type="entry name" value="Aminoglycoside_PTrfase"/>
</dbReference>
<dbReference type="EMBL" id="JBHSUA010000009">
    <property type="protein sequence ID" value="MFC6396141.1"/>
    <property type="molecule type" value="Genomic_DNA"/>
</dbReference>
<reference evidence="3" key="1">
    <citation type="journal article" date="2019" name="Int. J. Syst. Evol. Microbiol.">
        <title>The Global Catalogue of Microorganisms (GCM) 10K type strain sequencing project: providing services to taxonomists for standard genome sequencing and annotation.</title>
        <authorList>
            <consortium name="The Broad Institute Genomics Platform"/>
            <consortium name="The Broad Institute Genome Sequencing Center for Infectious Disease"/>
            <person name="Wu L."/>
            <person name="Ma J."/>
        </authorList>
    </citation>
    <scope>NUCLEOTIDE SEQUENCE [LARGE SCALE GENOMIC DNA]</scope>
    <source>
        <strain evidence="3">CGMCC 1.15277</strain>
    </source>
</reference>
<dbReference type="EC" id="2.7.1.-" evidence="2"/>